<dbReference type="AlphaFoldDB" id="A0ABD3JXW5"/>
<keyword evidence="2" id="KW-1185">Reference proteome</keyword>
<comment type="caution">
    <text evidence="1">The sequence shown here is derived from an EMBL/GenBank/DDBJ whole genome shotgun (WGS) entry which is preliminary data.</text>
</comment>
<name>A0ABD3JXW5_EUCGL</name>
<dbReference type="EMBL" id="JBJKBG010000007">
    <property type="protein sequence ID" value="KAL3731898.1"/>
    <property type="molecule type" value="Genomic_DNA"/>
</dbReference>
<sequence>MSEFPPNLEDGEFWLPSDVFHEIQSKNTHHENRSNYALNNAHSHPVHAVFGPRICAANSFPNIAINFKESGLRNLRGWAYFSGSRMNRGLMNVSAGKYRGTGVFIPKPTKAWKESDVKMIKGGRNRPSYCQGNGMTEKEDLRKQVPDSPLISTQIIHLPDDWTYEIY</sequence>
<evidence type="ECO:0000313" key="2">
    <source>
        <dbReference type="Proteomes" id="UP001634007"/>
    </source>
</evidence>
<protein>
    <submittedName>
        <fullName evidence="1">Uncharacterized protein</fullName>
    </submittedName>
</protein>
<gene>
    <name evidence="1" type="ORF">ACJRO7_028717</name>
</gene>
<proteinExistence type="predicted"/>
<dbReference type="Proteomes" id="UP001634007">
    <property type="component" value="Unassembled WGS sequence"/>
</dbReference>
<reference evidence="1 2" key="1">
    <citation type="submission" date="2024-11" db="EMBL/GenBank/DDBJ databases">
        <title>Chromosome-level genome assembly of Eucalyptus globulus Labill. provides insights into its genome evolution.</title>
        <authorList>
            <person name="Li X."/>
        </authorList>
    </citation>
    <scope>NUCLEOTIDE SEQUENCE [LARGE SCALE GENOMIC DNA]</scope>
    <source>
        <strain evidence="1">CL2024</strain>
        <tissue evidence="1">Fresh tender leaves</tissue>
    </source>
</reference>
<evidence type="ECO:0000313" key="1">
    <source>
        <dbReference type="EMBL" id="KAL3731898.1"/>
    </source>
</evidence>
<organism evidence="1 2">
    <name type="scientific">Eucalyptus globulus</name>
    <name type="common">Tasmanian blue gum</name>
    <dbReference type="NCBI Taxonomy" id="34317"/>
    <lineage>
        <taxon>Eukaryota</taxon>
        <taxon>Viridiplantae</taxon>
        <taxon>Streptophyta</taxon>
        <taxon>Embryophyta</taxon>
        <taxon>Tracheophyta</taxon>
        <taxon>Spermatophyta</taxon>
        <taxon>Magnoliopsida</taxon>
        <taxon>eudicotyledons</taxon>
        <taxon>Gunneridae</taxon>
        <taxon>Pentapetalae</taxon>
        <taxon>rosids</taxon>
        <taxon>malvids</taxon>
        <taxon>Myrtales</taxon>
        <taxon>Myrtaceae</taxon>
        <taxon>Myrtoideae</taxon>
        <taxon>Eucalypteae</taxon>
        <taxon>Eucalyptus</taxon>
    </lineage>
</organism>
<accession>A0ABD3JXW5</accession>